<reference evidence="1 2" key="1">
    <citation type="submission" date="2016-11" db="EMBL/GenBank/DDBJ databases">
        <title>Description of two novel members of the family Erysipelotrichaceae: Ileibacterium lipovorans gen. nov., sp. nov. and Dubosiella newyorkensis, gen. nov., sp. nov.</title>
        <authorList>
            <person name="Cox L.M."/>
            <person name="Sohn J."/>
            <person name="Tyrrell K.L."/>
            <person name="Citron D.M."/>
            <person name="Lawson P.A."/>
            <person name="Patel N.B."/>
            <person name="Iizumi T."/>
            <person name="Perez-Perez G.I."/>
            <person name="Goldstein E.J."/>
            <person name="Blaser M.J."/>
        </authorList>
    </citation>
    <scope>NUCLEOTIDE SEQUENCE [LARGE SCALE GENOMIC DNA]</scope>
    <source>
        <strain evidence="1 2">NYU-BL-A3</strain>
    </source>
</reference>
<protein>
    <recommendedName>
        <fullName evidence="3">Calcineurin-like phosphoesterase domain-containing protein</fullName>
    </recommendedName>
</protein>
<keyword evidence="2" id="KW-1185">Reference proteome</keyword>
<dbReference type="InterPro" id="IPR029052">
    <property type="entry name" value="Metallo-depent_PP-like"/>
</dbReference>
<evidence type="ECO:0000313" key="1">
    <source>
        <dbReference type="EMBL" id="OLU37765.1"/>
    </source>
</evidence>
<dbReference type="Proteomes" id="UP000186341">
    <property type="component" value="Unassembled WGS sequence"/>
</dbReference>
<name>A0A1U7NE42_9FIRM</name>
<sequence>MVYITGDTHGAFDIHKINPREFKAAEHLTKDDYVIICGDFGCIWDGGSSDRFWLNWLESLEWNTLFIDGNHENFDVLNSYPEIEWHGGKVHRIRDNVLHLKRGEIFDLDGKSFLALGGAFSHDISVRTEKQNWWKEEMLTKEEAENAYHNLEKRGWKVDYVLSHDIFKTHPAAKSFVNSMDHYNKDQVDVQDVLQVIHDRTDYKKWFHGHYHNDWLFSEQGPEDKAPKEHFTLYDNILKLEDFDHCKNLFKPIDHSTPFAVHDFEAH</sequence>
<dbReference type="RefSeq" id="WP_075820668.1">
    <property type="nucleotide sequence ID" value="NZ_CAOUMU010000029.1"/>
</dbReference>
<comment type="caution">
    <text evidence="1">The sequence shown here is derived from an EMBL/GenBank/DDBJ whole genome shotgun (WGS) entry which is preliminary data.</text>
</comment>
<organism evidence="1 2">
    <name type="scientific">Ileibacterium valens</name>
    <dbReference type="NCBI Taxonomy" id="1862668"/>
    <lineage>
        <taxon>Bacteria</taxon>
        <taxon>Bacillati</taxon>
        <taxon>Bacillota</taxon>
        <taxon>Erysipelotrichia</taxon>
        <taxon>Erysipelotrichales</taxon>
        <taxon>Erysipelotrichaceae</taxon>
        <taxon>Ileibacterium</taxon>
    </lineage>
</organism>
<dbReference type="Gene3D" id="3.60.21.10">
    <property type="match status" value="1"/>
</dbReference>
<dbReference type="EMBL" id="MPJW01000190">
    <property type="protein sequence ID" value="OLU37765.1"/>
    <property type="molecule type" value="Genomic_DNA"/>
</dbReference>
<dbReference type="OrthoDB" id="9787800at2"/>
<proteinExistence type="predicted"/>
<dbReference type="SUPFAM" id="SSF56300">
    <property type="entry name" value="Metallo-dependent phosphatases"/>
    <property type="match status" value="1"/>
</dbReference>
<dbReference type="AlphaFoldDB" id="A0A1U7NE42"/>
<gene>
    <name evidence="1" type="ORF">BO222_09945</name>
</gene>
<accession>A0A1U7NE42</accession>
<evidence type="ECO:0008006" key="3">
    <source>
        <dbReference type="Google" id="ProtNLM"/>
    </source>
</evidence>
<dbReference type="GeneID" id="82203476"/>
<evidence type="ECO:0000313" key="2">
    <source>
        <dbReference type="Proteomes" id="UP000186341"/>
    </source>
</evidence>